<dbReference type="GO" id="GO:0003677">
    <property type="term" value="F:DNA binding"/>
    <property type="evidence" value="ECO:0007669"/>
    <property type="project" value="UniProtKB-KW"/>
</dbReference>
<dbReference type="SMART" id="SM00895">
    <property type="entry name" value="FCD"/>
    <property type="match status" value="1"/>
</dbReference>
<evidence type="ECO:0000259" key="4">
    <source>
        <dbReference type="PROSITE" id="PS50949"/>
    </source>
</evidence>
<evidence type="ECO:0000256" key="1">
    <source>
        <dbReference type="ARBA" id="ARBA00023015"/>
    </source>
</evidence>
<keyword evidence="6" id="KW-1185">Reference proteome</keyword>
<dbReference type="Pfam" id="PF00392">
    <property type="entry name" value="GntR"/>
    <property type="match status" value="1"/>
</dbReference>
<evidence type="ECO:0000256" key="2">
    <source>
        <dbReference type="ARBA" id="ARBA00023125"/>
    </source>
</evidence>
<feature type="domain" description="HTH gntR-type" evidence="4">
    <location>
        <begin position="7"/>
        <end position="74"/>
    </location>
</feature>
<dbReference type="CDD" id="cd07377">
    <property type="entry name" value="WHTH_GntR"/>
    <property type="match status" value="1"/>
</dbReference>
<dbReference type="PRINTS" id="PR00035">
    <property type="entry name" value="HTHGNTR"/>
</dbReference>
<dbReference type="Gene3D" id="1.20.120.530">
    <property type="entry name" value="GntR ligand-binding domain-like"/>
    <property type="match status" value="1"/>
</dbReference>
<accession>A0A1K2I3I3</accession>
<name>A0A1K2I3I3_9HYPH</name>
<evidence type="ECO:0000313" key="5">
    <source>
        <dbReference type="EMBL" id="SFZ86791.1"/>
    </source>
</evidence>
<dbReference type="InterPro" id="IPR000524">
    <property type="entry name" value="Tscrpt_reg_HTH_GntR"/>
</dbReference>
<evidence type="ECO:0000313" key="6">
    <source>
        <dbReference type="Proteomes" id="UP000183447"/>
    </source>
</evidence>
<dbReference type="RefSeq" id="WP_177282655.1">
    <property type="nucleotide sequence ID" value="NZ_FPKU01000004.1"/>
</dbReference>
<dbReference type="SMART" id="SM00345">
    <property type="entry name" value="HTH_GNTR"/>
    <property type="match status" value="1"/>
</dbReference>
<organism evidence="5 6">
    <name type="scientific">Devosia enhydra</name>
    <dbReference type="NCBI Taxonomy" id="665118"/>
    <lineage>
        <taxon>Bacteria</taxon>
        <taxon>Pseudomonadati</taxon>
        <taxon>Pseudomonadota</taxon>
        <taxon>Alphaproteobacteria</taxon>
        <taxon>Hyphomicrobiales</taxon>
        <taxon>Devosiaceae</taxon>
        <taxon>Devosia</taxon>
    </lineage>
</organism>
<dbReference type="Proteomes" id="UP000183447">
    <property type="component" value="Unassembled WGS sequence"/>
</dbReference>
<dbReference type="STRING" id="665118.SAMN02983003_3985"/>
<dbReference type="PANTHER" id="PTHR43537:SF50">
    <property type="entry name" value="TRANSCRIPTIONAL REGULATORY PROTEIN"/>
    <property type="match status" value="1"/>
</dbReference>
<gene>
    <name evidence="5" type="ORF">SAMN02983003_3985</name>
</gene>
<keyword evidence="2 5" id="KW-0238">DNA-binding</keyword>
<dbReference type="SUPFAM" id="SSF48008">
    <property type="entry name" value="GntR ligand-binding domain-like"/>
    <property type="match status" value="1"/>
</dbReference>
<dbReference type="InterPro" id="IPR036388">
    <property type="entry name" value="WH-like_DNA-bd_sf"/>
</dbReference>
<dbReference type="GO" id="GO:0003700">
    <property type="term" value="F:DNA-binding transcription factor activity"/>
    <property type="evidence" value="ECO:0007669"/>
    <property type="project" value="InterPro"/>
</dbReference>
<keyword evidence="1" id="KW-0805">Transcription regulation</keyword>
<sequence>MRIDRPKSLTQLVVEELRTRIIEGRLALGAPLSENVLAAELGMSKTPVREALLQLRSEGLIDVLPQRGSYVFRISTLDVGAISELRRILEMAAAELAVVRNGPALAARMQDLLTRMGPALERDDRLTYHRLDGEFHEAIVALAGNVFLAEAYGQIAFRIQALRSRLSSHADLNRSSLEDHGAMLALVEAGDGAGLAAVLARHVAATEQAYLKLLETRNLLEEGPDGA</sequence>
<dbReference type="InterPro" id="IPR008920">
    <property type="entry name" value="TF_FadR/GntR_C"/>
</dbReference>
<dbReference type="SUPFAM" id="SSF46785">
    <property type="entry name" value="Winged helix' DNA-binding domain"/>
    <property type="match status" value="1"/>
</dbReference>
<proteinExistence type="predicted"/>
<dbReference type="AlphaFoldDB" id="A0A1K2I3I3"/>
<protein>
    <submittedName>
        <fullName evidence="5">DNA-binding transcriptional regulator, GntR family</fullName>
    </submittedName>
</protein>
<dbReference type="Pfam" id="PF07729">
    <property type="entry name" value="FCD"/>
    <property type="match status" value="1"/>
</dbReference>
<dbReference type="PANTHER" id="PTHR43537">
    <property type="entry name" value="TRANSCRIPTIONAL REGULATOR, GNTR FAMILY"/>
    <property type="match status" value="1"/>
</dbReference>
<dbReference type="EMBL" id="FPKU01000004">
    <property type="protein sequence ID" value="SFZ86791.1"/>
    <property type="molecule type" value="Genomic_DNA"/>
</dbReference>
<dbReference type="InterPro" id="IPR011711">
    <property type="entry name" value="GntR_C"/>
</dbReference>
<keyword evidence="3" id="KW-0804">Transcription</keyword>
<evidence type="ECO:0000256" key="3">
    <source>
        <dbReference type="ARBA" id="ARBA00023163"/>
    </source>
</evidence>
<dbReference type="PROSITE" id="PS50949">
    <property type="entry name" value="HTH_GNTR"/>
    <property type="match status" value="1"/>
</dbReference>
<dbReference type="InterPro" id="IPR036390">
    <property type="entry name" value="WH_DNA-bd_sf"/>
</dbReference>
<dbReference type="Gene3D" id="1.10.10.10">
    <property type="entry name" value="Winged helix-like DNA-binding domain superfamily/Winged helix DNA-binding domain"/>
    <property type="match status" value="1"/>
</dbReference>
<reference evidence="5 6" key="1">
    <citation type="submission" date="2016-11" db="EMBL/GenBank/DDBJ databases">
        <authorList>
            <person name="Jaros S."/>
            <person name="Januszkiewicz K."/>
            <person name="Wedrychowicz H."/>
        </authorList>
    </citation>
    <scope>NUCLEOTIDE SEQUENCE [LARGE SCALE GENOMIC DNA]</scope>
    <source>
        <strain evidence="5 6">ATCC 23634</strain>
    </source>
</reference>